<organism evidence="3 4">
    <name type="scientific">Zasmidium cellare ATCC 36951</name>
    <dbReference type="NCBI Taxonomy" id="1080233"/>
    <lineage>
        <taxon>Eukaryota</taxon>
        <taxon>Fungi</taxon>
        <taxon>Dikarya</taxon>
        <taxon>Ascomycota</taxon>
        <taxon>Pezizomycotina</taxon>
        <taxon>Dothideomycetes</taxon>
        <taxon>Dothideomycetidae</taxon>
        <taxon>Mycosphaerellales</taxon>
        <taxon>Mycosphaerellaceae</taxon>
        <taxon>Zasmidium</taxon>
    </lineage>
</organism>
<feature type="signal peptide" evidence="1">
    <location>
        <begin position="1"/>
        <end position="23"/>
    </location>
</feature>
<dbReference type="OrthoDB" id="771136at2759"/>
<dbReference type="Gene3D" id="2.40.70.10">
    <property type="entry name" value="Acid Proteases"/>
    <property type="match status" value="1"/>
</dbReference>
<dbReference type="Pfam" id="PF00026">
    <property type="entry name" value="Asp"/>
    <property type="match status" value="1"/>
</dbReference>
<dbReference type="PROSITE" id="PS51767">
    <property type="entry name" value="PEPTIDASE_A1"/>
    <property type="match status" value="1"/>
</dbReference>
<dbReference type="InterPro" id="IPR021109">
    <property type="entry name" value="Peptidase_aspartic_dom_sf"/>
</dbReference>
<keyword evidence="4" id="KW-1185">Reference proteome</keyword>
<proteinExistence type="predicted"/>
<reference evidence="3" key="1">
    <citation type="journal article" date="2020" name="Stud. Mycol.">
        <title>101 Dothideomycetes genomes: a test case for predicting lifestyles and emergence of pathogens.</title>
        <authorList>
            <person name="Haridas S."/>
            <person name="Albert R."/>
            <person name="Binder M."/>
            <person name="Bloem J."/>
            <person name="Labutti K."/>
            <person name="Salamov A."/>
            <person name="Andreopoulos B."/>
            <person name="Baker S."/>
            <person name="Barry K."/>
            <person name="Bills G."/>
            <person name="Bluhm B."/>
            <person name="Cannon C."/>
            <person name="Castanera R."/>
            <person name="Culley D."/>
            <person name="Daum C."/>
            <person name="Ezra D."/>
            <person name="Gonzalez J."/>
            <person name="Henrissat B."/>
            <person name="Kuo A."/>
            <person name="Liang C."/>
            <person name="Lipzen A."/>
            <person name="Lutzoni F."/>
            <person name="Magnuson J."/>
            <person name="Mondo S."/>
            <person name="Nolan M."/>
            <person name="Ohm R."/>
            <person name="Pangilinan J."/>
            <person name="Park H.-J."/>
            <person name="Ramirez L."/>
            <person name="Alfaro M."/>
            <person name="Sun H."/>
            <person name="Tritt A."/>
            <person name="Yoshinaga Y."/>
            <person name="Zwiers L.-H."/>
            <person name="Turgeon B."/>
            <person name="Goodwin S."/>
            <person name="Spatafora J."/>
            <person name="Crous P."/>
            <person name="Grigoriev I."/>
        </authorList>
    </citation>
    <scope>NUCLEOTIDE SEQUENCE</scope>
    <source>
        <strain evidence="3">ATCC 36951</strain>
    </source>
</reference>
<evidence type="ECO:0000313" key="3">
    <source>
        <dbReference type="EMBL" id="KAF2168204.1"/>
    </source>
</evidence>
<accession>A0A6A6CLY8</accession>
<dbReference type="EMBL" id="ML993591">
    <property type="protein sequence ID" value="KAF2168204.1"/>
    <property type="molecule type" value="Genomic_DNA"/>
</dbReference>
<evidence type="ECO:0000259" key="2">
    <source>
        <dbReference type="PROSITE" id="PS51767"/>
    </source>
</evidence>
<name>A0A6A6CLY8_ZASCE</name>
<gene>
    <name evidence="3" type="ORF">M409DRAFT_53504</name>
</gene>
<protein>
    <recommendedName>
        <fullName evidence="2">Peptidase A1 domain-containing protein</fullName>
    </recommendedName>
</protein>
<dbReference type="InterPro" id="IPR033121">
    <property type="entry name" value="PEPTIDASE_A1"/>
</dbReference>
<evidence type="ECO:0000256" key="1">
    <source>
        <dbReference type="SAM" id="SignalP"/>
    </source>
</evidence>
<feature type="chain" id="PRO_5025344577" description="Peptidase A1 domain-containing protein" evidence="1">
    <location>
        <begin position="24"/>
        <end position="205"/>
    </location>
</feature>
<dbReference type="SUPFAM" id="SSF50630">
    <property type="entry name" value="Acid proteases"/>
    <property type="match status" value="1"/>
</dbReference>
<sequence length="205" mass="22688">MAQRFLLQLLSVVWLLRIAVASALPPTVSPQHVFQAAQSISSNRKTATLEISRRDFWEWPFHFTSIALGTPPQAFSLVLDLGLGCVAIRSVGCSSDCGRRVLAYNQSASSTCYDLDETFDLPLPGHYGRGPLLQDEMHIVSLTLQNATFGSMVRFLGLEPPNASSYTYDRGSIYEPVPQANFLYELTRSSLLEQRVMFLSLPGSP</sequence>
<dbReference type="RefSeq" id="XP_033669093.1">
    <property type="nucleotide sequence ID" value="XM_033812387.1"/>
</dbReference>
<keyword evidence="1" id="KW-0732">Signal</keyword>
<dbReference type="GeneID" id="54565659"/>
<feature type="domain" description="Peptidase A1" evidence="2">
    <location>
        <begin position="62"/>
        <end position="205"/>
    </location>
</feature>
<dbReference type="AlphaFoldDB" id="A0A6A6CLY8"/>
<dbReference type="Proteomes" id="UP000799537">
    <property type="component" value="Unassembled WGS sequence"/>
</dbReference>
<evidence type="ECO:0000313" key="4">
    <source>
        <dbReference type="Proteomes" id="UP000799537"/>
    </source>
</evidence>